<comment type="caution">
    <text evidence="1">The sequence shown here is derived from an EMBL/GenBank/DDBJ whole genome shotgun (WGS) entry which is preliminary data.</text>
</comment>
<dbReference type="EMBL" id="JYDJ01003842">
    <property type="protein sequence ID" value="KRX28947.1"/>
    <property type="molecule type" value="Genomic_DNA"/>
</dbReference>
<accession>A0A0V0SRK3</accession>
<name>A0A0V0SRK3_9BILA</name>
<dbReference type="AlphaFoldDB" id="A0A0V0SRK3"/>
<evidence type="ECO:0000313" key="1">
    <source>
        <dbReference type="EMBL" id="KRX28947.1"/>
    </source>
</evidence>
<dbReference type="Proteomes" id="UP000055048">
    <property type="component" value="Unassembled WGS sequence"/>
</dbReference>
<organism evidence="1 2">
    <name type="scientific">Trichinella murrelli</name>
    <dbReference type="NCBI Taxonomy" id="144512"/>
    <lineage>
        <taxon>Eukaryota</taxon>
        <taxon>Metazoa</taxon>
        <taxon>Ecdysozoa</taxon>
        <taxon>Nematoda</taxon>
        <taxon>Enoplea</taxon>
        <taxon>Dorylaimia</taxon>
        <taxon>Trichinellida</taxon>
        <taxon>Trichinellidae</taxon>
        <taxon>Trichinella</taxon>
    </lineage>
</organism>
<reference evidence="1 2" key="1">
    <citation type="submission" date="2015-01" db="EMBL/GenBank/DDBJ databases">
        <title>Evolution of Trichinella species and genotypes.</title>
        <authorList>
            <person name="Korhonen P.K."/>
            <person name="Edoardo P."/>
            <person name="Giuseppe L.R."/>
            <person name="Gasser R.B."/>
        </authorList>
    </citation>
    <scope>NUCLEOTIDE SEQUENCE [LARGE SCALE GENOMIC DNA]</scope>
    <source>
        <strain evidence="1">ISS417</strain>
    </source>
</reference>
<protein>
    <submittedName>
        <fullName evidence="1">Uncharacterized protein</fullName>
    </submittedName>
</protein>
<evidence type="ECO:0000313" key="2">
    <source>
        <dbReference type="Proteomes" id="UP000055048"/>
    </source>
</evidence>
<sequence length="47" mass="5683">MKKLTFNNTEEAPVMFQTKGRTPRVTKEAKQRSSMKLHMKNRYRYYG</sequence>
<proteinExistence type="predicted"/>
<gene>
    <name evidence="1" type="ORF">T05_13749</name>
</gene>
<keyword evidence="2" id="KW-1185">Reference proteome</keyword>